<gene>
    <name evidence="1" type="ORF">DERF_005432</name>
</gene>
<protein>
    <submittedName>
        <fullName evidence="1">Uncharacterized protein</fullName>
    </submittedName>
</protein>
<name>A0A922I6W4_DERFA</name>
<evidence type="ECO:0000313" key="1">
    <source>
        <dbReference type="EMBL" id="KAH9521805.1"/>
    </source>
</evidence>
<reference evidence="1" key="2">
    <citation type="journal article" date="2022" name="Res Sq">
        <title>Comparative Genomics Reveals Insights into the Divergent Evolution of Astigmatic Mites and Household Pest Adaptations.</title>
        <authorList>
            <person name="Xiong Q."/>
            <person name="Wan A.T.-Y."/>
            <person name="Liu X.-Y."/>
            <person name="Fung C.S.-H."/>
            <person name="Xiao X."/>
            <person name="Malainual N."/>
            <person name="Hou J."/>
            <person name="Wang L."/>
            <person name="Wang M."/>
            <person name="Yang K."/>
            <person name="Cui Y."/>
            <person name="Leung E."/>
            <person name="Nong W."/>
            <person name="Shin S.-K."/>
            <person name="Au S."/>
            <person name="Jeong K.Y."/>
            <person name="Chew F.T."/>
            <person name="Hui J."/>
            <person name="Leung T.F."/>
            <person name="Tungtrongchitr A."/>
            <person name="Zhong N."/>
            <person name="Liu Z."/>
            <person name="Tsui S."/>
        </authorList>
    </citation>
    <scope>NUCLEOTIDE SEQUENCE</scope>
    <source>
        <strain evidence="1">Derf</strain>
        <tissue evidence="1">Whole organism</tissue>
    </source>
</reference>
<dbReference type="EMBL" id="ASGP02000002">
    <property type="protein sequence ID" value="KAH9521805.1"/>
    <property type="molecule type" value="Genomic_DNA"/>
</dbReference>
<dbReference type="Proteomes" id="UP000790347">
    <property type="component" value="Unassembled WGS sequence"/>
</dbReference>
<sequence length="75" mass="9044">MKTNEILGLSIILYIYKLLFESNTFNVLFCERKGIVESNVEDEMRWSINSIEIEFIEMRQPWRSKKVISRILKMK</sequence>
<organism evidence="1 2">
    <name type="scientific">Dermatophagoides farinae</name>
    <name type="common">American house dust mite</name>
    <dbReference type="NCBI Taxonomy" id="6954"/>
    <lineage>
        <taxon>Eukaryota</taxon>
        <taxon>Metazoa</taxon>
        <taxon>Ecdysozoa</taxon>
        <taxon>Arthropoda</taxon>
        <taxon>Chelicerata</taxon>
        <taxon>Arachnida</taxon>
        <taxon>Acari</taxon>
        <taxon>Acariformes</taxon>
        <taxon>Sarcoptiformes</taxon>
        <taxon>Astigmata</taxon>
        <taxon>Psoroptidia</taxon>
        <taxon>Analgoidea</taxon>
        <taxon>Pyroglyphidae</taxon>
        <taxon>Dermatophagoidinae</taxon>
        <taxon>Dermatophagoides</taxon>
    </lineage>
</organism>
<dbReference type="AlphaFoldDB" id="A0A922I6W4"/>
<accession>A0A922I6W4</accession>
<proteinExistence type="predicted"/>
<comment type="caution">
    <text evidence="1">The sequence shown here is derived from an EMBL/GenBank/DDBJ whole genome shotgun (WGS) entry which is preliminary data.</text>
</comment>
<evidence type="ECO:0000313" key="2">
    <source>
        <dbReference type="Proteomes" id="UP000790347"/>
    </source>
</evidence>
<keyword evidence="2" id="KW-1185">Reference proteome</keyword>
<reference evidence="1" key="1">
    <citation type="submission" date="2013-05" db="EMBL/GenBank/DDBJ databases">
        <authorList>
            <person name="Yim A.K.Y."/>
            <person name="Chan T.F."/>
            <person name="Ji K.M."/>
            <person name="Liu X.Y."/>
            <person name="Zhou J.W."/>
            <person name="Li R.Q."/>
            <person name="Yang K.Y."/>
            <person name="Li J."/>
            <person name="Li M."/>
            <person name="Law P.T.W."/>
            <person name="Wu Y.L."/>
            <person name="Cai Z.L."/>
            <person name="Qin H."/>
            <person name="Bao Y."/>
            <person name="Leung R.K.K."/>
            <person name="Ng P.K.S."/>
            <person name="Zou J."/>
            <person name="Zhong X.J."/>
            <person name="Ran P.X."/>
            <person name="Zhong N.S."/>
            <person name="Liu Z.G."/>
            <person name="Tsui S.K.W."/>
        </authorList>
    </citation>
    <scope>NUCLEOTIDE SEQUENCE</scope>
    <source>
        <strain evidence="1">Derf</strain>
        <tissue evidence="1">Whole organism</tissue>
    </source>
</reference>